<feature type="compositionally biased region" description="Polar residues" evidence="1">
    <location>
        <begin position="1"/>
        <end position="33"/>
    </location>
</feature>
<dbReference type="AlphaFoldDB" id="A0A7J8Y0V0"/>
<reference evidence="2 3" key="1">
    <citation type="journal article" date="2019" name="Genome Biol. Evol.">
        <title>Insights into the evolution of the New World diploid cottons (Gossypium, subgenus Houzingenia) based on genome sequencing.</title>
        <authorList>
            <person name="Grover C.E."/>
            <person name="Arick M.A. 2nd"/>
            <person name="Thrash A."/>
            <person name="Conover J.L."/>
            <person name="Sanders W.S."/>
            <person name="Peterson D.G."/>
            <person name="Frelichowski J.E."/>
            <person name="Scheffler J.A."/>
            <person name="Scheffler B.E."/>
            <person name="Wendel J.F."/>
        </authorList>
    </citation>
    <scope>NUCLEOTIDE SEQUENCE [LARGE SCALE GENOMIC DNA]</scope>
    <source>
        <strain evidence="2">185</strain>
        <tissue evidence="2">Leaf</tissue>
    </source>
</reference>
<proteinExistence type="predicted"/>
<accession>A0A7J8Y0V0</accession>
<feature type="region of interest" description="Disordered" evidence="1">
    <location>
        <begin position="1"/>
        <end position="43"/>
    </location>
</feature>
<evidence type="ECO:0000313" key="2">
    <source>
        <dbReference type="EMBL" id="MBA0692654.1"/>
    </source>
</evidence>
<name>A0A7J8Y0V0_GOSAI</name>
<comment type="caution">
    <text evidence="2">The sequence shown here is derived from an EMBL/GenBank/DDBJ whole genome shotgun (WGS) entry which is preliminary data.</text>
</comment>
<dbReference type="Proteomes" id="UP000593577">
    <property type="component" value="Unassembled WGS sequence"/>
</dbReference>
<protein>
    <submittedName>
        <fullName evidence="2">Uncharacterized protein</fullName>
    </submittedName>
</protein>
<feature type="non-terminal residue" evidence="2">
    <location>
        <position position="43"/>
    </location>
</feature>
<evidence type="ECO:0000256" key="1">
    <source>
        <dbReference type="SAM" id="MobiDB-lite"/>
    </source>
</evidence>
<evidence type="ECO:0000313" key="3">
    <source>
        <dbReference type="Proteomes" id="UP000593577"/>
    </source>
</evidence>
<dbReference type="EMBL" id="JABFAA010000009">
    <property type="protein sequence ID" value="MBA0692654.1"/>
    <property type="molecule type" value="Genomic_DNA"/>
</dbReference>
<feature type="compositionally biased region" description="Basic residues" evidence="1">
    <location>
        <begin position="34"/>
        <end position="43"/>
    </location>
</feature>
<keyword evidence="3" id="KW-1185">Reference proteome</keyword>
<organism evidence="2 3">
    <name type="scientific">Gossypium aridum</name>
    <name type="common">American cotton</name>
    <name type="synonym">Erioxylum aridum</name>
    <dbReference type="NCBI Taxonomy" id="34290"/>
    <lineage>
        <taxon>Eukaryota</taxon>
        <taxon>Viridiplantae</taxon>
        <taxon>Streptophyta</taxon>
        <taxon>Embryophyta</taxon>
        <taxon>Tracheophyta</taxon>
        <taxon>Spermatophyta</taxon>
        <taxon>Magnoliopsida</taxon>
        <taxon>eudicotyledons</taxon>
        <taxon>Gunneridae</taxon>
        <taxon>Pentapetalae</taxon>
        <taxon>rosids</taxon>
        <taxon>malvids</taxon>
        <taxon>Malvales</taxon>
        <taxon>Malvaceae</taxon>
        <taxon>Malvoideae</taxon>
        <taxon>Gossypium</taxon>
    </lineage>
</organism>
<sequence length="43" mass="4530">MSTEPSSIEGSGTHCTSIDFGNSIDEASSQTKGTTRKRKATPQ</sequence>
<gene>
    <name evidence="2" type="ORF">Goari_010192</name>
</gene>